<dbReference type="AlphaFoldDB" id="A0A7J7I630"/>
<dbReference type="Proteomes" id="UP000593564">
    <property type="component" value="Unassembled WGS sequence"/>
</dbReference>
<accession>A0A7J7I630</accession>
<evidence type="ECO:0000313" key="1">
    <source>
        <dbReference type="EMBL" id="KAF5959864.1"/>
    </source>
</evidence>
<organism evidence="1 2">
    <name type="scientific">Camellia sinensis</name>
    <name type="common">Tea plant</name>
    <name type="synonym">Thea sinensis</name>
    <dbReference type="NCBI Taxonomy" id="4442"/>
    <lineage>
        <taxon>Eukaryota</taxon>
        <taxon>Viridiplantae</taxon>
        <taxon>Streptophyta</taxon>
        <taxon>Embryophyta</taxon>
        <taxon>Tracheophyta</taxon>
        <taxon>Spermatophyta</taxon>
        <taxon>Magnoliopsida</taxon>
        <taxon>eudicotyledons</taxon>
        <taxon>Gunneridae</taxon>
        <taxon>Pentapetalae</taxon>
        <taxon>asterids</taxon>
        <taxon>Ericales</taxon>
        <taxon>Theaceae</taxon>
        <taxon>Camellia</taxon>
    </lineage>
</organism>
<reference evidence="2" key="1">
    <citation type="journal article" date="2020" name="Nat. Commun.">
        <title>Genome assembly of wild tea tree DASZ reveals pedigree and selection history of tea varieties.</title>
        <authorList>
            <person name="Zhang W."/>
            <person name="Zhang Y."/>
            <person name="Qiu H."/>
            <person name="Guo Y."/>
            <person name="Wan H."/>
            <person name="Zhang X."/>
            <person name="Scossa F."/>
            <person name="Alseekh S."/>
            <person name="Zhang Q."/>
            <person name="Wang P."/>
            <person name="Xu L."/>
            <person name="Schmidt M.H."/>
            <person name="Jia X."/>
            <person name="Li D."/>
            <person name="Zhu A."/>
            <person name="Guo F."/>
            <person name="Chen W."/>
            <person name="Ni D."/>
            <person name="Usadel B."/>
            <person name="Fernie A.R."/>
            <person name="Wen W."/>
        </authorList>
    </citation>
    <scope>NUCLEOTIDE SEQUENCE [LARGE SCALE GENOMIC DNA]</scope>
    <source>
        <strain evidence="2">cv. G240</strain>
    </source>
</reference>
<name>A0A7J7I630_CAMSI</name>
<comment type="caution">
    <text evidence="1">The sequence shown here is derived from an EMBL/GenBank/DDBJ whole genome shotgun (WGS) entry which is preliminary data.</text>
</comment>
<reference evidence="1 2" key="2">
    <citation type="submission" date="2020-07" db="EMBL/GenBank/DDBJ databases">
        <title>Genome assembly of wild tea tree DASZ reveals pedigree and selection history of tea varieties.</title>
        <authorList>
            <person name="Zhang W."/>
        </authorList>
    </citation>
    <scope>NUCLEOTIDE SEQUENCE [LARGE SCALE GENOMIC DNA]</scope>
    <source>
        <strain evidence="2">cv. G240</strain>
        <tissue evidence="1">Leaf</tissue>
    </source>
</reference>
<sequence>MKKENHFIKHYFIVALLISEVVDESQSNTSKSGEFQNAFIDHVFHTGTHYAAIKSICTSSLIGDGGTHPSLDTIHLKQLIRATTNRSHCLNRLLELINAAFYVLYAGLYGSCISGSETIMLSEL</sequence>
<proteinExistence type="predicted"/>
<dbReference type="EMBL" id="JACBKZ010000001">
    <property type="protein sequence ID" value="KAF5959864.1"/>
    <property type="molecule type" value="Genomic_DNA"/>
</dbReference>
<evidence type="ECO:0000313" key="2">
    <source>
        <dbReference type="Proteomes" id="UP000593564"/>
    </source>
</evidence>
<protein>
    <submittedName>
        <fullName evidence="1">Uncharacterized protein</fullName>
    </submittedName>
</protein>
<gene>
    <name evidence="1" type="ORF">HYC85_001073</name>
</gene>
<keyword evidence="2" id="KW-1185">Reference proteome</keyword>